<dbReference type="KEGG" id="vbl:L21SP4_01853"/>
<dbReference type="Gene3D" id="3.30.70.1150">
    <property type="entry name" value="ACT-like. Chain A, domain 2"/>
    <property type="match status" value="1"/>
</dbReference>
<gene>
    <name evidence="1" type="ORF">L21SP4_01853</name>
</gene>
<organism evidence="1 2">
    <name type="scientific">Kiritimatiella glycovorans</name>
    <dbReference type="NCBI Taxonomy" id="1307763"/>
    <lineage>
        <taxon>Bacteria</taxon>
        <taxon>Pseudomonadati</taxon>
        <taxon>Kiritimatiellota</taxon>
        <taxon>Kiritimatiellia</taxon>
        <taxon>Kiritimatiellales</taxon>
        <taxon>Kiritimatiellaceae</taxon>
        <taxon>Kiritimatiella</taxon>
    </lineage>
</organism>
<dbReference type="RefSeq" id="WP_052882356.1">
    <property type="nucleotide sequence ID" value="NZ_CP010904.1"/>
</dbReference>
<proteinExistence type="predicted"/>
<name>A0A0G3EJX0_9BACT</name>
<dbReference type="Pfam" id="PF21699">
    <property type="entry name" value="TM1266-like"/>
    <property type="match status" value="1"/>
</dbReference>
<evidence type="ECO:0000313" key="1">
    <source>
        <dbReference type="EMBL" id="AKJ65090.1"/>
    </source>
</evidence>
<dbReference type="InterPro" id="IPR027271">
    <property type="entry name" value="Acetolactate_synth/TF_NikR_C"/>
</dbReference>
<protein>
    <submittedName>
        <fullName evidence="1">Putative iron-only hydrogenase system regulator</fullName>
    </submittedName>
</protein>
<dbReference type="STRING" id="1307763.L21SP4_01853"/>
<keyword evidence="2" id="KW-1185">Reference proteome</keyword>
<sequence length="97" mass="10322">MERRLGFIGIVLEDREHAAPAVNALLTEYGGLIVSRTGVPYHRRHCAVIALVVDATTDELGKLTGQLGRIDGVSVKSMLSKHAPTADREGCGEGLPS</sequence>
<dbReference type="NCBIfam" id="TIGR03959">
    <property type="entry name" value="hyd_TM1266"/>
    <property type="match status" value="1"/>
</dbReference>
<dbReference type="OrthoDB" id="9796135at2"/>
<dbReference type="Proteomes" id="UP000035268">
    <property type="component" value="Chromosome"/>
</dbReference>
<dbReference type="InterPro" id="IPR045865">
    <property type="entry name" value="ACT-like_dom_sf"/>
</dbReference>
<dbReference type="AlphaFoldDB" id="A0A0G3EJX0"/>
<accession>A0A0G3EJX0</accession>
<reference evidence="1 2" key="2">
    <citation type="journal article" date="2016" name="ISME J.">
        <title>Characterization of the first cultured representative of Verrucomicrobia subdivision 5 indicates the proposal of a novel phylum.</title>
        <authorList>
            <person name="Spring S."/>
            <person name="Bunk B."/>
            <person name="Sproer C."/>
            <person name="Schumann P."/>
            <person name="Rohde M."/>
            <person name="Tindall B.J."/>
            <person name="Klenk H.P."/>
        </authorList>
    </citation>
    <scope>NUCLEOTIDE SEQUENCE [LARGE SCALE GENOMIC DNA]</scope>
    <source>
        <strain evidence="1 2">L21-Fru-AB</strain>
    </source>
</reference>
<reference evidence="2" key="1">
    <citation type="submission" date="2015-02" db="EMBL/GenBank/DDBJ databases">
        <title>Description and complete genome sequence of the first cultured representative of the subdivision 5 of the Verrucomicrobia phylum.</title>
        <authorList>
            <person name="Spring S."/>
            <person name="Bunk B."/>
            <person name="Sproer C."/>
            <person name="Klenk H.-P."/>
        </authorList>
    </citation>
    <scope>NUCLEOTIDE SEQUENCE [LARGE SCALE GENOMIC DNA]</scope>
    <source>
        <strain evidence="2">L21-Fru-AB</strain>
    </source>
</reference>
<dbReference type="SUPFAM" id="SSF55021">
    <property type="entry name" value="ACT-like"/>
    <property type="match status" value="1"/>
</dbReference>
<evidence type="ECO:0000313" key="2">
    <source>
        <dbReference type="Proteomes" id="UP000035268"/>
    </source>
</evidence>
<dbReference type="EMBL" id="CP010904">
    <property type="protein sequence ID" value="AKJ65090.1"/>
    <property type="molecule type" value="Genomic_DNA"/>
</dbReference>
<dbReference type="InterPro" id="IPR023860">
    <property type="entry name" value="FeFe-hyd_TM1266"/>
</dbReference>